<evidence type="ECO:0000256" key="1">
    <source>
        <dbReference type="SAM" id="Phobius"/>
    </source>
</evidence>
<dbReference type="EMBL" id="PZDI01000002">
    <property type="protein sequence ID" value="PTH19685.1"/>
    <property type="molecule type" value="Genomic_DNA"/>
</dbReference>
<protein>
    <submittedName>
        <fullName evidence="2">DUF308 domain-containing protein</fullName>
    </submittedName>
</protein>
<reference evidence="4 6" key="1">
    <citation type="journal article" date="2016" name="Front. Microbiol.">
        <title>Comprehensive Phylogenetic Analysis of Bovine Non-aureus Staphylococci Species Based on Whole-Genome Sequencing.</title>
        <authorList>
            <person name="Naushad S."/>
            <person name="Barkema H.W."/>
            <person name="Luby C."/>
            <person name="Condas L.A."/>
            <person name="Nobrega D.B."/>
            <person name="Carson D.A."/>
            <person name="De Buck J."/>
        </authorList>
    </citation>
    <scope>NUCLEOTIDE SEQUENCE [LARGE SCALE GENOMIC DNA]</scope>
    <source>
        <strain evidence="4 6">SNUC 993</strain>
    </source>
</reference>
<reference evidence="2" key="4">
    <citation type="submission" date="2023-07" db="EMBL/GenBank/DDBJ databases">
        <title>Evaluation of the beneficial properties of pineapple isolates.</title>
        <authorList>
            <person name="Adefiranye O."/>
        </authorList>
    </citation>
    <scope>NUCLEOTIDE SEQUENCE</scope>
    <source>
        <strain evidence="2">PAPLE_T1</strain>
    </source>
</reference>
<keyword evidence="1" id="KW-1133">Transmembrane helix</keyword>
<gene>
    <name evidence="4" type="ORF">BU607_00510</name>
    <name evidence="3" type="ORF">CD158_03015</name>
    <name evidence="2" type="ORF">QYH67_05235</name>
</gene>
<dbReference type="EMBL" id="PPQW01000012">
    <property type="protein sequence ID" value="PNZ68584.1"/>
    <property type="molecule type" value="Genomic_DNA"/>
</dbReference>
<evidence type="ECO:0000313" key="6">
    <source>
        <dbReference type="Proteomes" id="UP000242694"/>
    </source>
</evidence>
<keyword evidence="1" id="KW-0472">Membrane</keyword>
<proteinExistence type="predicted"/>
<organism evidence="3 5">
    <name type="scientific">Staphylococcus auricularis</name>
    <dbReference type="NCBI Taxonomy" id="29379"/>
    <lineage>
        <taxon>Bacteria</taxon>
        <taxon>Bacillati</taxon>
        <taxon>Bacillota</taxon>
        <taxon>Bacilli</taxon>
        <taxon>Bacillales</taxon>
        <taxon>Staphylococcaceae</taxon>
        <taxon>Staphylococcus</taxon>
    </lineage>
</organism>
<accession>A0AAP8PPX6</accession>
<feature type="transmembrane region" description="Helical" evidence="1">
    <location>
        <begin position="12"/>
        <end position="30"/>
    </location>
</feature>
<dbReference type="Proteomes" id="UP000242694">
    <property type="component" value="Unassembled WGS sequence"/>
</dbReference>
<evidence type="ECO:0000313" key="2">
    <source>
        <dbReference type="EMBL" id="MDN4532983.1"/>
    </source>
</evidence>
<comment type="caution">
    <text evidence="3">The sequence shown here is derived from an EMBL/GenBank/DDBJ whole genome shotgun (WGS) entry which is preliminary data.</text>
</comment>
<sequence>MANENNDKLKWSSLIMGTLLLIIAVVIFSYPVRNFYVLTWLIGLLILINGVIGITFRKRAKAAAGANSNMILVTGIIDIIFGLIVLFNVGVSSTLFIYLFAFWFILSSILGLMTMTNGGALRALTIVTNILGIILGVLLLFNPFMGMIFVSLMIAVTFAIIGIIYVIDGIS</sequence>
<dbReference type="PANTHER" id="PTHR34989">
    <property type="entry name" value="PROTEIN HDED"/>
    <property type="match status" value="1"/>
</dbReference>
<reference evidence="4" key="3">
    <citation type="submission" date="2018-03" db="EMBL/GenBank/DDBJ databases">
        <authorList>
            <person name="Naushad S."/>
        </authorList>
    </citation>
    <scope>NUCLEOTIDE SEQUENCE</scope>
    <source>
        <strain evidence="4">SNUC 993</strain>
    </source>
</reference>
<feature type="transmembrane region" description="Helical" evidence="1">
    <location>
        <begin position="68"/>
        <end position="89"/>
    </location>
</feature>
<reference evidence="3 5" key="2">
    <citation type="submission" date="2017-08" db="EMBL/GenBank/DDBJ databases">
        <title>Draft genome sequences of 64 type strains of genus Staph aureus.</title>
        <authorList>
            <person name="Cole K."/>
            <person name="Golubchik T."/>
            <person name="Russell J."/>
            <person name="Foster D."/>
            <person name="Llewelyn M."/>
            <person name="Wilson D."/>
            <person name="Crook D."/>
            <person name="Paul J."/>
        </authorList>
    </citation>
    <scope>NUCLEOTIDE SEQUENCE [LARGE SCALE GENOMIC DNA]</scope>
    <source>
        <strain evidence="3 5">NCTC 12101</strain>
    </source>
</reference>
<evidence type="ECO:0000313" key="5">
    <source>
        <dbReference type="Proteomes" id="UP000242470"/>
    </source>
</evidence>
<dbReference type="Proteomes" id="UP000242470">
    <property type="component" value="Unassembled WGS sequence"/>
</dbReference>
<dbReference type="GO" id="GO:0005886">
    <property type="term" value="C:plasma membrane"/>
    <property type="evidence" value="ECO:0007669"/>
    <property type="project" value="TreeGrafter"/>
</dbReference>
<feature type="transmembrane region" description="Helical" evidence="1">
    <location>
        <begin position="95"/>
        <end position="113"/>
    </location>
</feature>
<dbReference type="GeneID" id="64983063"/>
<evidence type="ECO:0000313" key="4">
    <source>
        <dbReference type="EMBL" id="PTH19685.1"/>
    </source>
</evidence>
<dbReference type="AlphaFoldDB" id="A0AAP8PPX6"/>
<dbReference type="Proteomes" id="UP001171687">
    <property type="component" value="Unassembled WGS sequence"/>
</dbReference>
<dbReference type="Pfam" id="PF03729">
    <property type="entry name" value="DUF308"/>
    <property type="match status" value="2"/>
</dbReference>
<dbReference type="InterPro" id="IPR005325">
    <property type="entry name" value="DUF308_memb"/>
</dbReference>
<feature type="transmembrane region" description="Helical" evidence="1">
    <location>
        <begin position="36"/>
        <end position="56"/>
    </location>
</feature>
<keyword evidence="6" id="KW-1185">Reference proteome</keyword>
<dbReference type="EMBL" id="JAUHQC010000009">
    <property type="protein sequence ID" value="MDN4532983.1"/>
    <property type="molecule type" value="Genomic_DNA"/>
</dbReference>
<name>A0AAP8PPX6_9STAP</name>
<dbReference type="PANTHER" id="PTHR34989:SF1">
    <property type="entry name" value="PROTEIN HDED"/>
    <property type="match status" value="1"/>
</dbReference>
<evidence type="ECO:0000313" key="3">
    <source>
        <dbReference type="EMBL" id="PNZ68584.1"/>
    </source>
</evidence>
<keyword evidence="1" id="KW-0812">Transmembrane</keyword>
<dbReference type="InterPro" id="IPR052712">
    <property type="entry name" value="Acid_resist_chaperone_HdeD"/>
</dbReference>
<feature type="transmembrane region" description="Helical" evidence="1">
    <location>
        <begin position="147"/>
        <end position="167"/>
    </location>
</feature>
<feature type="transmembrane region" description="Helical" evidence="1">
    <location>
        <begin position="120"/>
        <end position="141"/>
    </location>
</feature>
<dbReference type="RefSeq" id="WP_059106304.1">
    <property type="nucleotide sequence ID" value="NZ_AP024589.1"/>
</dbReference>